<feature type="compositionally biased region" description="Basic and acidic residues" evidence="6">
    <location>
        <begin position="28"/>
        <end position="72"/>
    </location>
</feature>
<evidence type="ECO:0000313" key="10">
    <source>
        <dbReference type="Proteomes" id="UP000030403"/>
    </source>
</evidence>
<dbReference type="PROSITE" id="PS00775">
    <property type="entry name" value="GLYCOSYL_HYDROL_F3"/>
    <property type="match status" value="1"/>
</dbReference>
<evidence type="ECO:0000256" key="3">
    <source>
        <dbReference type="ARBA" id="ARBA00012663"/>
    </source>
</evidence>
<comment type="catalytic activity">
    <reaction evidence="1">
        <text>Hydrolysis of terminal non-reducing N-acetyl-D-hexosamine residues in N-acetyl-beta-D-hexosaminides.</text>
        <dbReference type="EC" id="3.2.1.52"/>
    </reaction>
</comment>
<evidence type="ECO:0000256" key="2">
    <source>
        <dbReference type="ARBA" id="ARBA00005336"/>
    </source>
</evidence>
<dbReference type="AlphaFoldDB" id="A0A0A5FWB3"/>
<evidence type="ECO:0000313" key="9">
    <source>
        <dbReference type="EMBL" id="KGX83318.1"/>
    </source>
</evidence>
<keyword evidence="7" id="KW-0732">Signal</keyword>
<dbReference type="InterPro" id="IPR019800">
    <property type="entry name" value="Glyco_hydro_3_AS"/>
</dbReference>
<reference evidence="9 10" key="1">
    <citation type="submission" date="2013-08" db="EMBL/GenBank/DDBJ databases">
        <authorList>
            <person name="Huang J."/>
            <person name="Wang G."/>
        </authorList>
    </citation>
    <scope>NUCLEOTIDE SEQUENCE [LARGE SCALE GENOMIC DNA]</scope>
    <source>
        <strain evidence="9 10">BH030004</strain>
    </source>
</reference>
<dbReference type="STRING" id="1385511.GCA_000425225_03779"/>
<evidence type="ECO:0000256" key="4">
    <source>
        <dbReference type="ARBA" id="ARBA00022801"/>
    </source>
</evidence>
<dbReference type="InterPro" id="IPR050226">
    <property type="entry name" value="NagZ_Beta-hexosaminidase"/>
</dbReference>
<feature type="region of interest" description="Disordered" evidence="6">
    <location>
        <begin position="25"/>
        <end position="78"/>
    </location>
</feature>
<feature type="domain" description="Glycoside hydrolase family 3 N-terminal" evidence="8">
    <location>
        <begin position="81"/>
        <end position="403"/>
    </location>
</feature>
<accession>A0A0A5FWB3</accession>
<dbReference type="InterPro" id="IPR036962">
    <property type="entry name" value="Glyco_hydro_3_N_sf"/>
</dbReference>
<keyword evidence="10" id="KW-1185">Reference proteome</keyword>
<dbReference type="GO" id="GO:0004563">
    <property type="term" value="F:beta-N-acetylhexosaminidase activity"/>
    <property type="evidence" value="ECO:0007669"/>
    <property type="project" value="UniProtKB-EC"/>
</dbReference>
<dbReference type="Gene3D" id="3.20.20.300">
    <property type="entry name" value="Glycoside hydrolase, family 3, N-terminal domain"/>
    <property type="match status" value="1"/>
</dbReference>
<dbReference type="InterPro" id="IPR001764">
    <property type="entry name" value="Glyco_hydro_3_N"/>
</dbReference>
<dbReference type="GO" id="GO:0005975">
    <property type="term" value="P:carbohydrate metabolic process"/>
    <property type="evidence" value="ECO:0007669"/>
    <property type="project" value="InterPro"/>
</dbReference>
<evidence type="ECO:0000256" key="1">
    <source>
        <dbReference type="ARBA" id="ARBA00001231"/>
    </source>
</evidence>
<keyword evidence="5" id="KW-0326">Glycosidase</keyword>
<evidence type="ECO:0000256" key="5">
    <source>
        <dbReference type="ARBA" id="ARBA00023295"/>
    </source>
</evidence>
<comment type="similarity">
    <text evidence="2">Belongs to the glycosyl hydrolase 3 family.</text>
</comment>
<dbReference type="Proteomes" id="UP000030403">
    <property type="component" value="Unassembled WGS sequence"/>
</dbReference>
<dbReference type="NCBIfam" id="NF003740">
    <property type="entry name" value="PRK05337.1"/>
    <property type="match status" value="1"/>
</dbReference>
<dbReference type="eggNOG" id="COG1472">
    <property type="taxonomic scope" value="Bacteria"/>
</dbReference>
<comment type="caution">
    <text evidence="9">The sequence shown here is derived from an EMBL/GenBank/DDBJ whole genome shotgun (WGS) entry which is preliminary data.</text>
</comment>
<gene>
    <name evidence="9" type="ORF">N783_04535</name>
</gene>
<dbReference type="PANTHER" id="PTHR30480">
    <property type="entry name" value="BETA-HEXOSAMINIDASE-RELATED"/>
    <property type="match status" value="1"/>
</dbReference>
<feature type="signal peptide" evidence="7">
    <location>
        <begin position="1"/>
        <end position="22"/>
    </location>
</feature>
<keyword evidence="4" id="KW-0378">Hydrolase</keyword>
<dbReference type="GO" id="GO:0009254">
    <property type="term" value="P:peptidoglycan turnover"/>
    <property type="evidence" value="ECO:0007669"/>
    <property type="project" value="TreeGrafter"/>
</dbReference>
<dbReference type="SUPFAM" id="SSF51445">
    <property type="entry name" value="(Trans)glycosidases"/>
    <property type="match status" value="1"/>
</dbReference>
<evidence type="ECO:0000256" key="7">
    <source>
        <dbReference type="SAM" id="SignalP"/>
    </source>
</evidence>
<dbReference type="PROSITE" id="PS51257">
    <property type="entry name" value="PROKAR_LIPOPROTEIN"/>
    <property type="match status" value="1"/>
</dbReference>
<feature type="chain" id="PRO_5039715005" description="beta-N-acetylhexosaminidase" evidence="7">
    <location>
        <begin position="23"/>
        <end position="434"/>
    </location>
</feature>
<sequence>MKSLLLMLSCLGLWFLVLTGCASSEENAPEKKEDQQLDEHQTSEQEKMNDEKSNDDSNSSDKKTQPKKKDPFQKTVDSMSVDEKIAQMMFIGLKGTSLNKQEAQLIRTEQVGGVILLGGNIQNKNQLLQYIQSIKKANKNSHTPLMLGVDEEGGRVSRIPGEIANFPSNQYIGKYSNASLSHRIGELLAQKVEAFGFNVDFAPVLDINNNPQNRVIGDRSFGSTPEKVSKLGIATMEGIQSEGVIPVVKHFPGHGNTTKDSHISLPRVDKSIVEIKQEELIPFKKAIDQGADMVMVAHILYSAFDQKYPATLSERIITDLLRNDMGFEGVVITDDMSMGAITQNYGMDEAAVLSIRAGTDMFMLTSSGDGNYERVKKALKQAVKQGTIAEESLDKSVKRILKLKEKYKLSHELPQEVDVPSLNQKIRNVIDQIK</sequence>
<evidence type="ECO:0000256" key="6">
    <source>
        <dbReference type="SAM" id="MobiDB-lite"/>
    </source>
</evidence>
<dbReference type="EMBL" id="AVPF01000121">
    <property type="protein sequence ID" value="KGX83318.1"/>
    <property type="molecule type" value="Genomic_DNA"/>
</dbReference>
<dbReference type="RefSeq" id="WP_051255139.1">
    <property type="nucleotide sequence ID" value="NZ_AULJ01000057.1"/>
</dbReference>
<organism evidence="9 10">
    <name type="scientific">Pontibacillus marinus BH030004 = DSM 16465</name>
    <dbReference type="NCBI Taxonomy" id="1385511"/>
    <lineage>
        <taxon>Bacteria</taxon>
        <taxon>Bacillati</taxon>
        <taxon>Bacillota</taxon>
        <taxon>Bacilli</taxon>
        <taxon>Bacillales</taxon>
        <taxon>Bacillaceae</taxon>
        <taxon>Pontibacillus</taxon>
    </lineage>
</organism>
<name>A0A0A5FWB3_9BACI</name>
<proteinExistence type="inferred from homology"/>
<protein>
    <recommendedName>
        <fullName evidence="3">beta-N-acetylhexosaminidase</fullName>
        <ecNumber evidence="3">3.2.1.52</ecNumber>
    </recommendedName>
</protein>
<dbReference type="EC" id="3.2.1.52" evidence="3"/>
<dbReference type="PANTHER" id="PTHR30480:SF13">
    <property type="entry name" value="BETA-HEXOSAMINIDASE"/>
    <property type="match status" value="1"/>
</dbReference>
<evidence type="ECO:0000259" key="8">
    <source>
        <dbReference type="Pfam" id="PF00933"/>
    </source>
</evidence>
<dbReference type="InterPro" id="IPR017853">
    <property type="entry name" value="GH"/>
</dbReference>
<dbReference type="Pfam" id="PF00933">
    <property type="entry name" value="Glyco_hydro_3"/>
    <property type="match status" value="1"/>
</dbReference>